<proteinExistence type="predicted"/>
<accession>A0ABT6KS06</accession>
<evidence type="ECO:0000313" key="2">
    <source>
        <dbReference type="EMBL" id="MDH6182273.1"/>
    </source>
</evidence>
<feature type="transmembrane region" description="Helical" evidence="1">
    <location>
        <begin position="130"/>
        <end position="156"/>
    </location>
</feature>
<keyword evidence="3" id="KW-1185">Reference proteome</keyword>
<keyword evidence="1" id="KW-0472">Membrane</keyword>
<gene>
    <name evidence="2" type="ORF">M2152_002455</name>
</gene>
<evidence type="ECO:0000313" key="3">
    <source>
        <dbReference type="Proteomes" id="UP001160142"/>
    </source>
</evidence>
<dbReference type="RefSeq" id="WP_322134557.1">
    <property type="nucleotide sequence ID" value="NZ_CP085036.1"/>
</dbReference>
<dbReference type="Proteomes" id="UP001160142">
    <property type="component" value="Unassembled WGS sequence"/>
</dbReference>
<keyword evidence="1" id="KW-1133">Transmembrane helix</keyword>
<reference evidence="2 3" key="1">
    <citation type="submission" date="2023-04" db="EMBL/GenBank/DDBJ databases">
        <title>Genome Encyclopedia of Bacteria and Archaea VI: Functional Genomics of Type Strains.</title>
        <authorList>
            <person name="Whitman W."/>
        </authorList>
    </citation>
    <scope>NUCLEOTIDE SEQUENCE [LARGE SCALE GENOMIC DNA]</scope>
    <source>
        <strain evidence="2 3">SG_E_30_P1</strain>
    </source>
</reference>
<comment type="caution">
    <text evidence="2">The sequence shown here is derived from an EMBL/GenBank/DDBJ whole genome shotgun (WGS) entry which is preliminary data.</text>
</comment>
<organism evidence="2 3">
    <name type="scientific">Antiquaquibacter oligotrophicus</name>
    <dbReference type="NCBI Taxonomy" id="2880260"/>
    <lineage>
        <taxon>Bacteria</taxon>
        <taxon>Bacillati</taxon>
        <taxon>Actinomycetota</taxon>
        <taxon>Actinomycetes</taxon>
        <taxon>Micrococcales</taxon>
        <taxon>Microbacteriaceae</taxon>
        <taxon>Antiquaquibacter</taxon>
    </lineage>
</organism>
<sequence>MLEALQNFTEGLPAALQWLGVILLGAIPFVESYLGSVIGVLAGLSPFVAIPAAIVGNIISMLVFVLSAHRVRERVTRDSEKVLSPRRQKLKERFDRFGVPGVSLLGQLVLPSQITSAAIVSFGASRNAVILWQTISIVLWGVVCGTLAAVGVNLFAGR</sequence>
<feature type="transmembrane region" description="Helical" evidence="1">
    <location>
        <begin position="36"/>
        <end position="67"/>
    </location>
</feature>
<keyword evidence="1" id="KW-0812">Transmembrane</keyword>
<name>A0ABT6KS06_9MICO</name>
<protein>
    <submittedName>
        <fullName evidence="2">Membrane protein</fullName>
    </submittedName>
</protein>
<feature type="transmembrane region" description="Helical" evidence="1">
    <location>
        <begin position="97"/>
        <end position="124"/>
    </location>
</feature>
<evidence type="ECO:0000256" key="1">
    <source>
        <dbReference type="SAM" id="Phobius"/>
    </source>
</evidence>
<dbReference type="EMBL" id="JARXVQ010000001">
    <property type="protein sequence ID" value="MDH6182273.1"/>
    <property type="molecule type" value="Genomic_DNA"/>
</dbReference>